<feature type="compositionally biased region" description="Polar residues" evidence="1">
    <location>
        <begin position="202"/>
        <end position="221"/>
    </location>
</feature>
<evidence type="ECO:0000313" key="2">
    <source>
        <dbReference type="EnsemblMetazoa" id="XP_030842067"/>
    </source>
</evidence>
<name>A0A7M7SZ76_STRPU</name>
<sequence>MMDPDDFTLMYRPTDATKEAEFSYFTSDIQDVQSKIKRKSYFRTSSSEKSLLCLYSAKGEEFMRYKPREITRISEPDKKYLCVEYGPKVAPMYMLLDFNDSSECMDEWESALRIMMGLETPFRDRSKSASLMRRPSTNKTKRAISTFQPTKKPINTILEIPAENVLRQPSEDETDVEARFTATTTDSQSSLDEDTRDRASSDIDNVSMTGSEELSPFSSLKSVGEDEPFTRENKLTLLLEERGKKSVDHEVSIDELQGLTLSDYAGRVCVSDVGAATPHAIYIGDILQQVDSKNIGTAQETMNLIRSLKEKPTQSLESKILVQLERFPNGNVCVIRPEVRSLHQLGIGLEGSKITSTLGEFRRACDPAWVFFKGERSSRSITAINDHSVSLFATTQEVTELIKSALDEEMSIIVFHVHPTEFLKELTSSSSTNL</sequence>
<evidence type="ECO:0000313" key="3">
    <source>
        <dbReference type="Proteomes" id="UP000007110"/>
    </source>
</evidence>
<evidence type="ECO:0000256" key="1">
    <source>
        <dbReference type="SAM" id="MobiDB-lite"/>
    </source>
</evidence>
<protein>
    <submittedName>
        <fullName evidence="2">Uncharacterized protein</fullName>
    </submittedName>
</protein>
<dbReference type="OrthoDB" id="10397322at2759"/>
<feature type="compositionally biased region" description="Polar residues" evidence="1">
    <location>
        <begin position="181"/>
        <end position="190"/>
    </location>
</feature>
<reference evidence="3" key="1">
    <citation type="submission" date="2015-02" db="EMBL/GenBank/DDBJ databases">
        <title>Genome sequencing for Strongylocentrotus purpuratus.</title>
        <authorList>
            <person name="Murali S."/>
            <person name="Liu Y."/>
            <person name="Vee V."/>
            <person name="English A."/>
            <person name="Wang M."/>
            <person name="Skinner E."/>
            <person name="Han Y."/>
            <person name="Muzny D.M."/>
            <person name="Worley K.C."/>
            <person name="Gibbs R.A."/>
        </authorList>
    </citation>
    <scope>NUCLEOTIDE SEQUENCE</scope>
</reference>
<dbReference type="AlphaFoldDB" id="A0A7M7SZ76"/>
<dbReference type="InParanoid" id="A0A7M7SZ76"/>
<dbReference type="Proteomes" id="UP000007110">
    <property type="component" value="Unassembled WGS sequence"/>
</dbReference>
<dbReference type="OMA" id="NDSSECM"/>
<accession>A0A7M7SZ76</accession>
<proteinExistence type="predicted"/>
<dbReference type="RefSeq" id="XP_030842067.1">
    <property type="nucleotide sequence ID" value="XM_030986207.1"/>
</dbReference>
<organism evidence="2 3">
    <name type="scientific">Strongylocentrotus purpuratus</name>
    <name type="common">Purple sea urchin</name>
    <dbReference type="NCBI Taxonomy" id="7668"/>
    <lineage>
        <taxon>Eukaryota</taxon>
        <taxon>Metazoa</taxon>
        <taxon>Echinodermata</taxon>
        <taxon>Eleutherozoa</taxon>
        <taxon>Echinozoa</taxon>
        <taxon>Echinoidea</taxon>
        <taxon>Euechinoidea</taxon>
        <taxon>Echinacea</taxon>
        <taxon>Camarodonta</taxon>
        <taxon>Echinidea</taxon>
        <taxon>Strongylocentrotidae</taxon>
        <taxon>Strongylocentrotus</taxon>
    </lineage>
</organism>
<dbReference type="GeneID" id="105436560"/>
<keyword evidence="3" id="KW-1185">Reference proteome</keyword>
<feature type="region of interest" description="Disordered" evidence="1">
    <location>
        <begin position="168"/>
        <end position="225"/>
    </location>
</feature>
<dbReference type="KEGG" id="spu:105436560"/>
<dbReference type="EnsemblMetazoa" id="XM_030986207">
    <property type="protein sequence ID" value="XP_030842067"/>
    <property type="gene ID" value="LOC105436560"/>
</dbReference>
<reference evidence="2" key="2">
    <citation type="submission" date="2021-01" db="UniProtKB">
        <authorList>
            <consortium name="EnsemblMetazoa"/>
        </authorList>
    </citation>
    <scope>IDENTIFICATION</scope>
</reference>